<dbReference type="EMBL" id="JADQDN010000007">
    <property type="protein sequence ID" value="MBF9197308.1"/>
    <property type="molecule type" value="Genomic_DNA"/>
</dbReference>
<sequence>MSTIIPDVIDHLAGIRPGSSLDRLRDQRPQARENAQKSYLALFQPEFPGDVTPLDRYAVATFVAGLHRQPHVAEFYAADLKTLGSPEIAATLASEIARGATEGPYGRYPRGPLTIEDVEGPDYRISEDHKDRLGVRLAAAFEHAHLLVLHPRDASPAALQKLLDAGWSTTDIVTLSQLVSFLSFQIRVVAGLRALAGASAVETADAKFPQIFTGVLASGAV</sequence>
<gene>
    <name evidence="1" type="ORF">I2H36_14775</name>
</gene>
<name>A0ABS0HUY1_9HYPH</name>
<accession>A0ABS0HUY1</accession>
<protein>
    <submittedName>
        <fullName evidence="1">CMD domain protein</fullName>
    </submittedName>
</protein>
<evidence type="ECO:0000313" key="1">
    <source>
        <dbReference type="EMBL" id="MBF9197308.1"/>
    </source>
</evidence>
<organism evidence="1 2">
    <name type="scientific">Microvirga terrestris</name>
    <dbReference type="NCBI Taxonomy" id="2791024"/>
    <lineage>
        <taxon>Bacteria</taxon>
        <taxon>Pseudomonadati</taxon>
        <taxon>Pseudomonadota</taxon>
        <taxon>Alphaproteobacteria</taxon>
        <taxon>Hyphomicrobiales</taxon>
        <taxon>Methylobacteriaceae</taxon>
        <taxon>Microvirga</taxon>
    </lineage>
</organism>
<keyword evidence="2" id="KW-1185">Reference proteome</keyword>
<dbReference type="Proteomes" id="UP000611708">
    <property type="component" value="Unassembled WGS sequence"/>
</dbReference>
<dbReference type="InterPro" id="IPR029032">
    <property type="entry name" value="AhpD-like"/>
</dbReference>
<reference evidence="1 2" key="1">
    <citation type="submission" date="2020-11" db="EMBL/GenBank/DDBJ databases">
        <authorList>
            <person name="Kim M.K."/>
        </authorList>
    </citation>
    <scope>NUCLEOTIDE SEQUENCE [LARGE SCALE GENOMIC DNA]</scope>
    <source>
        <strain evidence="1 2">BT290</strain>
    </source>
</reference>
<dbReference type="SUPFAM" id="SSF69118">
    <property type="entry name" value="AhpD-like"/>
    <property type="match status" value="1"/>
</dbReference>
<dbReference type="InterPro" id="IPR023982">
    <property type="entry name" value="CHP04029_CMD-like"/>
</dbReference>
<comment type="caution">
    <text evidence="1">The sequence shown here is derived from an EMBL/GenBank/DDBJ whole genome shotgun (WGS) entry which is preliminary data.</text>
</comment>
<proteinExistence type="predicted"/>
<dbReference type="Gene3D" id="1.20.1290.10">
    <property type="entry name" value="AhpD-like"/>
    <property type="match status" value="1"/>
</dbReference>
<evidence type="ECO:0000313" key="2">
    <source>
        <dbReference type="Proteomes" id="UP000611708"/>
    </source>
</evidence>
<dbReference type="NCBIfam" id="TIGR04029">
    <property type="entry name" value="CMD_Avi_7170"/>
    <property type="match status" value="1"/>
</dbReference>
<dbReference type="RefSeq" id="WP_196264672.1">
    <property type="nucleotide sequence ID" value="NZ_JADQDN010000007.1"/>
</dbReference>